<keyword evidence="1" id="KW-0479">Metal-binding</keyword>
<comment type="caution">
    <text evidence="6">The sequence shown here is derived from an EMBL/GenBank/DDBJ whole genome shotgun (WGS) entry which is preliminary data.</text>
</comment>
<proteinExistence type="inferred from homology"/>
<protein>
    <submittedName>
        <fullName evidence="6">Metallophosphoesterase family protein</fullName>
        <ecNumber evidence="6">3.1.-.-</ecNumber>
    </submittedName>
</protein>
<accession>A0ABV8IYC1</accession>
<evidence type="ECO:0000256" key="3">
    <source>
        <dbReference type="ARBA" id="ARBA00023004"/>
    </source>
</evidence>
<gene>
    <name evidence="6" type="ORF">ACFO0C_25470</name>
</gene>
<comment type="similarity">
    <text evidence="4">Belongs to the cyclic nucleotide phosphodiesterase class-III family.</text>
</comment>
<evidence type="ECO:0000256" key="2">
    <source>
        <dbReference type="ARBA" id="ARBA00022801"/>
    </source>
</evidence>
<dbReference type="Pfam" id="PF00149">
    <property type="entry name" value="Metallophos"/>
    <property type="match status" value="1"/>
</dbReference>
<dbReference type="Gene3D" id="3.60.21.10">
    <property type="match status" value="1"/>
</dbReference>
<dbReference type="GO" id="GO:0016787">
    <property type="term" value="F:hydrolase activity"/>
    <property type="evidence" value="ECO:0007669"/>
    <property type="project" value="UniProtKB-KW"/>
</dbReference>
<feature type="domain" description="Calcineurin-like phosphoesterase" evidence="5">
    <location>
        <begin position="5"/>
        <end position="208"/>
    </location>
</feature>
<dbReference type="InterPro" id="IPR050884">
    <property type="entry name" value="CNP_phosphodiesterase-III"/>
</dbReference>
<name>A0ABV8IYC1_9ACTN</name>
<dbReference type="PANTHER" id="PTHR42988">
    <property type="entry name" value="PHOSPHOHYDROLASE"/>
    <property type="match status" value="1"/>
</dbReference>
<dbReference type="InterPro" id="IPR029052">
    <property type="entry name" value="Metallo-depent_PP-like"/>
</dbReference>
<dbReference type="SUPFAM" id="SSF56300">
    <property type="entry name" value="Metallo-dependent phosphatases"/>
    <property type="match status" value="1"/>
</dbReference>
<keyword evidence="7" id="KW-1185">Reference proteome</keyword>
<dbReference type="Proteomes" id="UP001595867">
    <property type="component" value="Unassembled WGS sequence"/>
</dbReference>
<evidence type="ECO:0000256" key="4">
    <source>
        <dbReference type="ARBA" id="ARBA00025742"/>
    </source>
</evidence>
<dbReference type="InterPro" id="IPR004843">
    <property type="entry name" value="Calcineurin-like_PHP"/>
</dbReference>
<dbReference type="EMBL" id="JBHSBL010000019">
    <property type="protein sequence ID" value="MFC4068291.1"/>
    <property type="molecule type" value="Genomic_DNA"/>
</dbReference>
<evidence type="ECO:0000313" key="7">
    <source>
        <dbReference type="Proteomes" id="UP001595867"/>
    </source>
</evidence>
<dbReference type="PANTHER" id="PTHR42988:SF2">
    <property type="entry name" value="CYCLIC NUCLEOTIDE PHOSPHODIESTERASE CBUA0032-RELATED"/>
    <property type="match status" value="1"/>
</dbReference>
<evidence type="ECO:0000313" key="6">
    <source>
        <dbReference type="EMBL" id="MFC4068291.1"/>
    </source>
</evidence>
<dbReference type="EC" id="3.1.-.-" evidence="6"/>
<organism evidence="6 7">
    <name type="scientific">Actinoplanes subglobosus</name>
    <dbReference type="NCBI Taxonomy" id="1547892"/>
    <lineage>
        <taxon>Bacteria</taxon>
        <taxon>Bacillati</taxon>
        <taxon>Actinomycetota</taxon>
        <taxon>Actinomycetes</taxon>
        <taxon>Micromonosporales</taxon>
        <taxon>Micromonosporaceae</taxon>
        <taxon>Actinoplanes</taxon>
    </lineage>
</organism>
<evidence type="ECO:0000256" key="1">
    <source>
        <dbReference type="ARBA" id="ARBA00022723"/>
    </source>
</evidence>
<dbReference type="RefSeq" id="WP_378069193.1">
    <property type="nucleotide sequence ID" value="NZ_JBHSBL010000019.1"/>
</dbReference>
<evidence type="ECO:0000259" key="5">
    <source>
        <dbReference type="Pfam" id="PF00149"/>
    </source>
</evidence>
<keyword evidence="2 6" id="KW-0378">Hydrolase</keyword>
<keyword evidence="3" id="KW-0408">Iron</keyword>
<reference evidence="7" key="1">
    <citation type="journal article" date="2019" name="Int. J. Syst. Evol. Microbiol.">
        <title>The Global Catalogue of Microorganisms (GCM) 10K type strain sequencing project: providing services to taxonomists for standard genome sequencing and annotation.</title>
        <authorList>
            <consortium name="The Broad Institute Genomics Platform"/>
            <consortium name="The Broad Institute Genome Sequencing Center for Infectious Disease"/>
            <person name="Wu L."/>
            <person name="Ma J."/>
        </authorList>
    </citation>
    <scope>NUCLEOTIDE SEQUENCE [LARGE SCALE GENOMIC DNA]</scope>
    <source>
        <strain evidence="7">TBRC 5832</strain>
    </source>
</reference>
<sequence length="288" mass="30002">MSEHRILHLSDPHLTGSGLDEDGVDAAASLDRILHDARFVPDIDVVLVTGDIADDGSADGCAAVLRRVGGFARERGIPHIYTTGNHDAREPFAKVFGSAHLGPDGADLGTSGPDRAAVSEVSGLRIITLDSLVPGSTHGVVGEEQLAWLGDMLSRPAPAGSVVALHHPPIVTAASPSMEQVNLRNGERLAEVLAGSDVRAVLCGHYHAQLSGFLGGIPVWVTPGVVTRIDLTAPPHLVRGVLGAGATVVELGGPFSPVFHTLHARDPRAGEQVYLADTRTGQDVTAEE</sequence>